<gene>
    <name evidence="1" type="ORF">PGRAN_09176</name>
</gene>
<dbReference type="EMBL" id="AODD01000012">
    <property type="protein sequence ID" value="EUJ23332.1"/>
    <property type="molecule type" value="Genomic_DNA"/>
</dbReference>
<dbReference type="RefSeq" id="WP_036066463.1">
    <property type="nucleotide sequence ID" value="NZ_AODD01000012.1"/>
</dbReference>
<reference evidence="1 2" key="1">
    <citation type="journal article" date="2014" name="Int. J. Syst. Evol. Microbiol.">
        <title>Listeria floridensis sp. nov., Listeria aquatica sp. nov., Listeria cornellensis sp. nov., Listeria riparia sp. nov. and Listeria grandensis sp. nov., from agricultural and natural environments.</title>
        <authorList>
            <person name="den Bakker H.C."/>
            <person name="Warchocki S."/>
            <person name="Wright E.M."/>
            <person name="Allred A.F."/>
            <person name="Ahlstrom C."/>
            <person name="Manuel C.S."/>
            <person name="Stasiewicz M.J."/>
            <person name="Burrell A."/>
            <person name="Roof S."/>
            <person name="Strawn L."/>
            <person name="Fortes E.D."/>
            <person name="Nightingale K.K."/>
            <person name="Kephart D."/>
            <person name="Wiedmann M."/>
        </authorList>
    </citation>
    <scope>NUCLEOTIDE SEQUENCE [LARGE SCALE GENOMIC DNA]</scope>
    <source>
        <strain evidence="2">FSL F6-971</strain>
    </source>
</reference>
<dbReference type="OrthoDB" id="2363457at2"/>
<organism evidence="1 2">
    <name type="scientific">Listeria grandensis FSL F6-0971</name>
    <dbReference type="NCBI Taxonomy" id="1265819"/>
    <lineage>
        <taxon>Bacteria</taxon>
        <taxon>Bacillati</taxon>
        <taxon>Bacillota</taxon>
        <taxon>Bacilli</taxon>
        <taxon>Bacillales</taxon>
        <taxon>Listeriaceae</taxon>
        <taxon>Listeria</taxon>
    </lineage>
</organism>
<evidence type="ECO:0000313" key="1">
    <source>
        <dbReference type="EMBL" id="EUJ23332.1"/>
    </source>
</evidence>
<dbReference type="InterPro" id="IPR057808">
    <property type="entry name" value="YxiG"/>
</dbReference>
<accession>W7BBD6</accession>
<dbReference type="Pfam" id="PF24711">
    <property type="entry name" value="YxiG"/>
    <property type="match status" value="1"/>
</dbReference>
<name>W7BBD6_9LIST</name>
<dbReference type="PATRIC" id="fig|1265819.5.peg.1830"/>
<dbReference type="Proteomes" id="UP000019253">
    <property type="component" value="Unassembled WGS sequence"/>
</dbReference>
<dbReference type="STRING" id="1265819.PGRAN_09176"/>
<comment type="caution">
    <text evidence="1">The sequence shown here is derived from an EMBL/GenBank/DDBJ whole genome shotgun (WGS) entry which is preliminary data.</text>
</comment>
<proteinExistence type="predicted"/>
<keyword evidence="2" id="KW-1185">Reference proteome</keyword>
<protein>
    <submittedName>
        <fullName evidence="1">Uncharacterized protein</fullName>
    </submittedName>
</protein>
<dbReference type="AlphaFoldDB" id="W7BBD6"/>
<evidence type="ECO:0000313" key="2">
    <source>
        <dbReference type="Proteomes" id="UP000019253"/>
    </source>
</evidence>
<sequence>MRLLKALRDIEEALIDNHSVDIQRNRIQLDLIYPDNGKKVNVVFRKVSAFYFVNGYEDSRYATSDYEYGEKRELLSIVYDDSKNQGLFIKSGDNFYNGFDSKFNFTLEFMEGLLLIEADEIDIDGCKFENLVRKGEL</sequence>